<dbReference type="CDD" id="cd02440">
    <property type="entry name" value="AdoMet_MTases"/>
    <property type="match status" value="1"/>
</dbReference>
<evidence type="ECO:0008006" key="3">
    <source>
        <dbReference type="Google" id="ProtNLM"/>
    </source>
</evidence>
<dbReference type="InterPro" id="IPR029063">
    <property type="entry name" value="SAM-dependent_MTases_sf"/>
</dbReference>
<dbReference type="SUPFAM" id="SSF53335">
    <property type="entry name" value="S-adenosyl-L-methionine-dependent methyltransferases"/>
    <property type="match status" value="1"/>
</dbReference>
<dbReference type="AlphaFoldDB" id="A0A4Q2UV01"/>
<protein>
    <recommendedName>
        <fullName evidence="3">Class I SAM-dependent methyltransferase</fullName>
    </recommendedName>
</protein>
<comment type="caution">
    <text evidence="1">The sequence shown here is derived from an EMBL/GenBank/DDBJ whole genome shotgun (WGS) entry which is preliminary data.</text>
</comment>
<accession>A0A4Q2UV01</accession>
<reference evidence="1 2" key="1">
    <citation type="submission" date="2019-01" db="EMBL/GenBank/DDBJ databases">
        <title>Spirosoma flava sp. nov., a propanil-degrading bacterium isolated from herbicide-contaminated soil.</title>
        <authorList>
            <person name="Zhang L."/>
            <person name="Jiang J.-D."/>
        </authorList>
    </citation>
    <scope>NUCLEOTIDE SEQUENCE [LARGE SCALE GENOMIC DNA]</scope>
    <source>
        <strain evidence="1 2">TY50</strain>
    </source>
</reference>
<organism evidence="1 2">
    <name type="scientific">Spirosoma sordidisoli</name>
    <dbReference type="NCBI Taxonomy" id="2502893"/>
    <lineage>
        <taxon>Bacteria</taxon>
        <taxon>Pseudomonadati</taxon>
        <taxon>Bacteroidota</taxon>
        <taxon>Cytophagia</taxon>
        <taxon>Cytophagales</taxon>
        <taxon>Cytophagaceae</taxon>
        <taxon>Spirosoma</taxon>
    </lineage>
</organism>
<dbReference type="EMBL" id="SBLB01000001">
    <property type="protein sequence ID" value="RYC70739.1"/>
    <property type="molecule type" value="Genomic_DNA"/>
</dbReference>
<dbReference type="Gene3D" id="3.40.50.150">
    <property type="entry name" value="Vaccinia Virus protein VP39"/>
    <property type="match status" value="1"/>
</dbReference>
<evidence type="ECO:0000313" key="1">
    <source>
        <dbReference type="EMBL" id="RYC70739.1"/>
    </source>
</evidence>
<dbReference type="Proteomes" id="UP000290407">
    <property type="component" value="Unassembled WGS sequence"/>
</dbReference>
<name>A0A4Q2UV01_9BACT</name>
<evidence type="ECO:0000313" key="2">
    <source>
        <dbReference type="Proteomes" id="UP000290407"/>
    </source>
</evidence>
<proteinExistence type="predicted"/>
<keyword evidence="2" id="KW-1185">Reference proteome</keyword>
<gene>
    <name evidence="1" type="ORF">EQG79_00875</name>
</gene>
<sequence length="200" mass="23002">MSFVPDNRSGNWSVETFEVPKNDPTQIFSIMKSGRGVPPGTYKRLMRGGTVVMSNTPDELFDFHKVQHLAHGSVLINGLGLGCLVRVLLNKSEVTQITVIEKSEDVIALVKPYLVDSRLTIIQADAFSFQPPKGARYDFVWHDIWDYICSDNLKQMAILHRKYARRSGWQDSWARAICKQQDQRWKKQERAYQSFSGMYQ</sequence>